<reference evidence="2" key="1">
    <citation type="journal article" date="2019" name="Int. J. Syst. Evol. Microbiol.">
        <title>The Global Catalogue of Microorganisms (GCM) 10K type strain sequencing project: providing services to taxonomists for standard genome sequencing and annotation.</title>
        <authorList>
            <consortium name="The Broad Institute Genomics Platform"/>
            <consortium name="The Broad Institute Genome Sequencing Center for Infectious Disease"/>
            <person name="Wu L."/>
            <person name="Ma J."/>
        </authorList>
    </citation>
    <scope>NUCLEOTIDE SEQUENCE [LARGE SCALE GENOMIC DNA]</scope>
    <source>
        <strain evidence="2">CECT 7706</strain>
    </source>
</reference>
<dbReference type="Proteomes" id="UP001236663">
    <property type="component" value="Unassembled WGS sequence"/>
</dbReference>
<evidence type="ECO:0000313" key="2">
    <source>
        <dbReference type="Proteomes" id="UP001236663"/>
    </source>
</evidence>
<evidence type="ECO:0000313" key="1">
    <source>
        <dbReference type="EMBL" id="MDN3688244.1"/>
    </source>
</evidence>
<dbReference type="RefSeq" id="WP_163386101.1">
    <property type="nucleotide sequence ID" value="NZ_JAUFQS010000009.1"/>
</dbReference>
<gene>
    <name evidence="1" type="ORF">QWZ15_10415</name>
</gene>
<keyword evidence="2" id="KW-1185">Reference proteome</keyword>
<accession>A0ABT8C892</accession>
<comment type="caution">
    <text evidence="1">The sequence shown here is derived from an EMBL/GenBank/DDBJ whole genome shotgun (WGS) entry which is preliminary data.</text>
</comment>
<organism evidence="1 2">
    <name type="scientific">Cyclobacterium jeungdonense</name>
    <dbReference type="NCBI Taxonomy" id="708087"/>
    <lineage>
        <taxon>Bacteria</taxon>
        <taxon>Pseudomonadati</taxon>
        <taxon>Bacteroidota</taxon>
        <taxon>Cytophagia</taxon>
        <taxon>Cytophagales</taxon>
        <taxon>Cyclobacteriaceae</taxon>
        <taxon>Cyclobacterium</taxon>
    </lineage>
</organism>
<sequence>MSKKLMLKVTKEEIFLTNELSIGIKHTNLFGKEILFRKEVLFWVTEVVKFIDGILFIKVIDFDSEHGNFDTTQPGSEYAIAKIEFEKFEKEKFEPILSSYKAKDLNTLCGIEVGGRPSENSRPENARNKFIEAQFSKNTNMQTGIGPSQFDSIHKAIIIKRNFVVSFDEFEIIEGGVRFKKSILDEVQEEVEFFIGNPLLLKEFNLIKGWFKKKLKIEGITVFAEIKLDTNEITVLKAESKEVELINNELIEAIQLERVTNLASKITPNSQDDFLFSLDELFQEADLEDFGGNLFGQSENDILDILLKNDGIRNAKHLRYLADKVQSVQFKIQFTFLPNFGFLFSHIGKNKSHYILELLNSNATYIWKFPSEHGEDNHFYLVNEELKKLYELKRRNYRNQADESIFQVVVHNGVGKGEVDIAFWKRGLKDALD</sequence>
<protein>
    <submittedName>
        <fullName evidence="1">Uncharacterized protein</fullName>
    </submittedName>
</protein>
<proteinExistence type="predicted"/>
<name>A0ABT8C892_9BACT</name>
<dbReference type="EMBL" id="JAUFQS010000009">
    <property type="protein sequence ID" value="MDN3688244.1"/>
    <property type="molecule type" value="Genomic_DNA"/>
</dbReference>